<feature type="domain" description="HTH lacI-type" evidence="5">
    <location>
        <begin position="17"/>
        <end position="71"/>
    </location>
</feature>
<protein>
    <submittedName>
        <fullName evidence="6">LacI family transcriptional regulator</fullName>
    </submittedName>
</protein>
<dbReference type="SUPFAM" id="SSF47413">
    <property type="entry name" value="lambda repressor-like DNA-binding domains"/>
    <property type="match status" value="1"/>
</dbReference>
<evidence type="ECO:0000256" key="1">
    <source>
        <dbReference type="ARBA" id="ARBA00023015"/>
    </source>
</evidence>
<dbReference type="Gene3D" id="1.10.260.40">
    <property type="entry name" value="lambda repressor-like DNA-binding domains"/>
    <property type="match status" value="1"/>
</dbReference>
<accession>A0A3M8VU60</accession>
<evidence type="ECO:0000313" key="7">
    <source>
        <dbReference type="Proteomes" id="UP000275401"/>
    </source>
</evidence>
<feature type="compositionally biased region" description="Pro residues" evidence="4">
    <location>
        <begin position="344"/>
        <end position="357"/>
    </location>
</feature>
<dbReference type="SMART" id="SM00354">
    <property type="entry name" value="HTH_LACI"/>
    <property type="match status" value="1"/>
</dbReference>
<keyword evidence="3" id="KW-0804">Transcription</keyword>
<evidence type="ECO:0000256" key="3">
    <source>
        <dbReference type="ARBA" id="ARBA00023163"/>
    </source>
</evidence>
<feature type="region of interest" description="Disordered" evidence="4">
    <location>
        <begin position="330"/>
        <end position="357"/>
    </location>
</feature>
<dbReference type="PANTHER" id="PTHR30146:SF109">
    <property type="entry name" value="HTH-TYPE TRANSCRIPTIONAL REGULATOR GALS"/>
    <property type="match status" value="1"/>
</dbReference>
<dbReference type="PANTHER" id="PTHR30146">
    <property type="entry name" value="LACI-RELATED TRANSCRIPTIONAL REPRESSOR"/>
    <property type="match status" value="1"/>
</dbReference>
<dbReference type="EMBL" id="RIBZ01000283">
    <property type="protein sequence ID" value="RNG20707.1"/>
    <property type="molecule type" value="Genomic_DNA"/>
</dbReference>
<dbReference type="InterPro" id="IPR028082">
    <property type="entry name" value="Peripla_BP_I"/>
</dbReference>
<dbReference type="AlphaFoldDB" id="A0A3M8VU60"/>
<dbReference type="InterPro" id="IPR010982">
    <property type="entry name" value="Lambda_DNA-bd_dom_sf"/>
</dbReference>
<dbReference type="InterPro" id="IPR046335">
    <property type="entry name" value="LacI/GalR-like_sensor"/>
</dbReference>
<reference evidence="6 7" key="1">
    <citation type="submission" date="2018-11" db="EMBL/GenBank/DDBJ databases">
        <title>The Potential of Streptomyces as Biocontrol Agents against the Tomato grey mould, Botrytis cinerea (Gray mold) Frontiers in Microbiology.</title>
        <authorList>
            <person name="Li D."/>
        </authorList>
    </citation>
    <scope>NUCLEOTIDE SEQUENCE [LARGE SCALE GENOMIC DNA]</scope>
    <source>
        <strain evidence="6 7">NEAU-LD23</strain>
    </source>
</reference>
<dbReference type="RefSeq" id="WP_123102570.1">
    <property type="nucleotide sequence ID" value="NZ_RIBZ01000283.1"/>
</dbReference>
<evidence type="ECO:0000259" key="5">
    <source>
        <dbReference type="PROSITE" id="PS50932"/>
    </source>
</evidence>
<dbReference type="InterPro" id="IPR000843">
    <property type="entry name" value="HTH_LacI"/>
</dbReference>
<keyword evidence="7" id="KW-1185">Reference proteome</keyword>
<keyword evidence="2" id="KW-0238">DNA-binding</keyword>
<dbReference type="Pfam" id="PF00356">
    <property type="entry name" value="LacI"/>
    <property type="match status" value="1"/>
</dbReference>
<evidence type="ECO:0000256" key="4">
    <source>
        <dbReference type="SAM" id="MobiDB-lite"/>
    </source>
</evidence>
<dbReference type="Pfam" id="PF13377">
    <property type="entry name" value="Peripla_BP_3"/>
    <property type="match status" value="1"/>
</dbReference>
<dbReference type="GO" id="GO:0000976">
    <property type="term" value="F:transcription cis-regulatory region binding"/>
    <property type="evidence" value="ECO:0007669"/>
    <property type="project" value="TreeGrafter"/>
</dbReference>
<dbReference type="Gene3D" id="3.40.50.2300">
    <property type="match status" value="2"/>
</dbReference>
<name>A0A3M8VU60_9ACTN</name>
<proteinExistence type="predicted"/>
<comment type="caution">
    <text evidence="6">The sequence shown here is derived from an EMBL/GenBank/DDBJ whole genome shotgun (WGS) entry which is preliminary data.</text>
</comment>
<dbReference type="CDD" id="cd01392">
    <property type="entry name" value="HTH_LacI"/>
    <property type="match status" value="1"/>
</dbReference>
<dbReference type="GO" id="GO:0003700">
    <property type="term" value="F:DNA-binding transcription factor activity"/>
    <property type="evidence" value="ECO:0007669"/>
    <property type="project" value="TreeGrafter"/>
</dbReference>
<sequence length="357" mass="37979">MASDPGFGTRGGRPHRVAIREVAEHAGVAVSSVSRVISGHPDVSETMREKVMKAIDELGFVPGLAAQSIRTGATKTIGFVISDIRNPLLAEIAHAAETRLRMRGYTLLMMSSLHDPELEADHLRRLAQHRVEGLLVSVTDEQNPETVGLLARAGVPVVLLDRDIPDLPTASAARFDHAGGLTAAVRHLADLGHRSIGLVGGSPHTRPSREREQALHRVVAELPGVTARVHGGDFAKEHGAKATYALLTGEDRPTALIAGSNQILVGVLSALAELPYEIPRDLSLVTCDDAPMAAFLRPRLATIRRDVARIGRESADLLLEALAGAPPRSIELPTRFDRAGSCAAPPPSPPPSPSPDR</sequence>
<dbReference type="SUPFAM" id="SSF53822">
    <property type="entry name" value="Periplasmic binding protein-like I"/>
    <property type="match status" value="1"/>
</dbReference>
<gene>
    <name evidence="6" type="ORF">EEJ42_23505</name>
</gene>
<dbReference type="Proteomes" id="UP000275401">
    <property type="component" value="Unassembled WGS sequence"/>
</dbReference>
<keyword evidence="1" id="KW-0805">Transcription regulation</keyword>
<dbReference type="PROSITE" id="PS50932">
    <property type="entry name" value="HTH_LACI_2"/>
    <property type="match status" value="1"/>
</dbReference>
<organism evidence="6 7">
    <name type="scientific">Streptomyces botrytidirepellens</name>
    <dbReference type="NCBI Taxonomy" id="2486417"/>
    <lineage>
        <taxon>Bacteria</taxon>
        <taxon>Bacillati</taxon>
        <taxon>Actinomycetota</taxon>
        <taxon>Actinomycetes</taxon>
        <taxon>Kitasatosporales</taxon>
        <taxon>Streptomycetaceae</taxon>
        <taxon>Streptomyces</taxon>
    </lineage>
</organism>
<evidence type="ECO:0000313" key="6">
    <source>
        <dbReference type="EMBL" id="RNG20707.1"/>
    </source>
</evidence>
<evidence type="ECO:0000256" key="2">
    <source>
        <dbReference type="ARBA" id="ARBA00023125"/>
    </source>
</evidence>